<organism evidence="1">
    <name type="scientific">marine sediment metagenome</name>
    <dbReference type="NCBI Taxonomy" id="412755"/>
    <lineage>
        <taxon>unclassified sequences</taxon>
        <taxon>metagenomes</taxon>
        <taxon>ecological metagenomes</taxon>
    </lineage>
</organism>
<comment type="caution">
    <text evidence="1">The sequence shown here is derived from an EMBL/GenBank/DDBJ whole genome shotgun (WGS) entry which is preliminary data.</text>
</comment>
<sequence>EAVEQAFGTDVDYAMLVKFYGQEPEPRRRYSPAKCIGAEKHRITGNPTSKAISTSFVERQNLTMRMSMRRFTRLTNGFSKKLENHEYALALHFMHYNFVRPHKTLANPYPRTPAMAAGIADHVWTIEEIVRLAVE</sequence>
<evidence type="ECO:0000313" key="1">
    <source>
        <dbReference type="EMBL" id="GAI92212.1"/>
    </source>
</evidence>
<protein>
    <submittedName>
        <fullName evidence="1">Uncharacterized protein</fullName>
    </submittedName>
</protein>
<reference evidence="1" key="1">
    <citation type="journal article" date="2014" name="Front. Microbiol.">
        <title>High frequency of phylogenetically diverse reductive dehalogenase-homologous genes in deep subseafloor sedimentary metagenomes.</title>
        <authorList>
            <person name="Kawai M."/>
            <person name="Futagami T."/>
            <person name="Toyoda A."/>
            <person name="Takaki Y."/>
            <person name="Nishi S."/>
            <person name="Hori S."/>
            <person name="Arai W."/>
            <person name="Tsubouchi T."/>
            <person name="Morono Y."/>
            <person name="Uchiyama I."/>
            <person name="Ito T."/>
            <person name="Fujiyama A."/>
            <person name="Inagaki F."/>
            <person name="Takami H."/>
        </authorList>
    </citation>
    <scope>NUCLEOTIDE SEQUENCE</scope>
    <source>
        <strain evidence="1">Expedition CK06-06</strain>
    </source>
</reference>
<proteinExistence type="predicted"/>
<name>X1SGR5_9ZZZZ</name>
<dbReference type="AlphaFoldDB" id="X1SGR5"/>
<dbReference type="EMBL" id="BARW01017859">
    <property type="protein sequence ID" value="GAI92212.1"/>
    <property type="molecule type" value="Genomic_DNA"/>
</dbReference>
<feature type="non-terminal residue" evidence="1">
    <location>
        <position position="1"/>
    </location>
</feature>
<gene>
    <name evidence="1" type="ORF">S12H4_30731</name>
</gene>
<accession>X1SGR5</accession>